<organism evidence="7 8">
    <name type="scientific">Sphingomonas qomolangmaensis</name>
    <dbReference type="NCBI Taxonomy" id="2918765"/>
    <lineage>
        <taxon>Bacteria</taxon>
        <taxon>Pseudomonadati</taxon>
        <taxon>Pseudomonadota</taxon>
        <taxon>Alphaproteobacteria</taxon>
        <taxon>Sphingomonadales</taxon>
        <taxon>Sphingomonadaceae</taxon>
        <taxon>Sphingomonas</taxon>
    </lineage>
</organism>
<accession>A0ABY5L7E1</accession>
<dbReference type="RefSeq" id="WP_256505194.1">
    <property type="nucleotide sequence ID" value="NZ_CP101740.1"/>
</dbReference>
<evidence type="ECO:0000313" key="7">
    <source>
        <dbReference type="EMBL" id="UUL81513.1"/>
    </source>
</evidence>
<gene>
    <name evidence="7" type="ORF">NMP03_09850</name>
</gene>
<dbReference type="Gene3D" id="3.40.140.10">
    <property type="entry name" value="Cytidine Deaminase, domain 2"/>
    <property type="match status" value="1"/>
</dbReference>
<dbReference type="SUPFAM" id="SSF102712">
    <property type="entry name" value="JAB1/MPN domain"/>
    <property type="match status" value="1"/>
</dbReference>
<evidence type="ECO:0000256" key="4">
    <source>
        <dbReference type="ARBA" id="ARBA00022833"/>
    </source>
</evidence>
<dbReference type="InterPro" id="IPR001405">
    <property type="entry name" value="UPF0758"/>
</dbReference>
<keyword evidence="5" id="KW-0482">Metalloprotease</keyword>
<dbReference type="PANTHER" id="PTHR30471:SF3">
    <property type="entry name" value="UPF0758 PROTEIN YEES-RELATED"/>
    <property type="match status" value="1"/>
</dbReference>
<dbReference type="InterPro" id="IPR025657">
    <property type="entry name" value="RadC_JAB"/>
</dbReference>
<evidence type="ECO:0000256" key="3">
    <source>
        <dbReference type="ARBA" id="ARBA00022801"/>
    </source>
</evidence>
<dbReference type="Proteomes" id="UP001058533">
    <property type="component" value="Chromosome"/>
</dbReference>
<evidence type="ECO:0000313" key="8">
    <source>
        <dbReference type="Proteomes" id="UP001058533"/>
    </source>
</evidence>
<dbReference type="InterPro" id="IPR020891">
    <property type="entry name" value="UPF0758_CS"/>
</dbReference>
<dbReference type="PANTHER" id="PTHR30471">
    <property type="entry name" value="DNA REPAIR PROTEIN RADC"/>
    <property type="match status" value="1"/>
</dbReference>
<keyword evidence="4" id="KW-0862">Zinc</keyword>
<reference evidence="7" key="1">
    <citation type="submission" date="2022-07" db="EMBL/GenBank/DDBJ databases">
        <title>Sphingomonas sp. nov., a novel bacterium isolated from the north slope of the Mount Everest.</title>
        <authorList>
            <person name="Cui X."/>
            <person name="Liu Y."/>
        </authorList>
    </citation>
    <scope>NUCLEOTIDE SEQUENCE</scope>
    <source>
        <strain evidence="7">S5-59</strain>
    </source>
</reference>
<feature type="domain" description="MPN" evidence="6">
    <location>
        <begin position="6"/>
        <end position="128"/>
    </location>
</feature>
<dbReference type="EMBL" id="CP101740">
    <property type="protein sequence ID" value="UUL81513.1"/>
    <property type="molecule type" value="Genomic_DNA"/>
</dbReference>
<dbReference type="InterPro" id="IPR037518">
    <property type="entry name" value="MPN"/>
</dbReference>
<dbReference type="PROSITE" id="PS01302">
    <property type="entry name" value="UPF0758"/>
    <property type="match status" value="1"/>
</dbReference>
<keyword evidence="2" id="KW-0479">Metal-binding</keyword>
<evidence type="ECO:0000256" key="5">
    <source>
        <dbReference type="ARBA" id="ARBA00023049"/>
    </source>
</evidence>
<name>A0ABY5L7E1_9SPHN</name>
<evidence type="ECO:0000256" key="2">
    <source>
        <dbReference type="ARBA" id="ARBA00022723"/>
    </source>
</evidence>
<evidence type="ECO:0000259" key="6">
    <source>
        <dbReference type="PROSITE" id="PS50249"/>
    </source>
</evidence>
<evidence type="ECO:0000256" key="1">
    <source>
        <dbReference type="ARBA" id="ARBA00022670"/>
    </source>
</evidence>
<keyword evidence="3" id="KW-0378">Hydrolase</keyword>
<keyword evidence="1" id="KW-0645">Protease</keyword>
<dbReference type="Pfam" id="PF04002">
    <property type="entry name" value="RadC"/>
    <property type="match status" value="1"/>
</dbReference>
<sequence>MPRLAPRIDDVAAAHRMFAAIAAASNEVAVFAYLDHERRLLAMRHSPARDAMSVRLPIRQVAADAIAFDAAALVMAHNHPSGDLWPSDADVAATRTLDRALAALDVALLDHLVVTRSGVASFRLLGLL</sequence>
<dbReference type="PROSITE" id="PS50249">
    <property type="entry name" value="MPN"/>
    <property type="match status" value="1"/>
</dbReference>
<protein>
    <submittedName>
        <fullName evidence="7">DNA repair protein</fullName>
    </submittedName>
</protein>
<keyword evidence="8" id="KW-1185">Reference proteome</keyword>
<proteinExistence type="predicted"/>